<evidence type="ECO:0000256" key="7">
    <source>
        <dbReference type="ARBA" id="ARBA00023136"/>
    </source>
</evidence>
<dbReference type="PROSITE" id="PS50990">
    <property type="entry name" value="PEPTIDASE_C39"/>
    <property type="match status" value="1"/>
</dbReference>
<feature type="domain" description="ABC transmembrane type-1" evidence="11">
    <location>
        <begin position="174"/>
        <end position="454"/>
    </location>
</feature>
<gene>
    <name evidence="13" type="ORF">PQO05_10460</name>
</gene>
<feature type="transmembrane region" description="Helical" evidence="9">
    <location>
        <begin position="172"/>
        <end position="189"/>
    </location>
</feature>
<evidence type="ECO:0000256" key="1">
    <source>
        <dbReference type="ARBA" id="ARBA00004651"/>
    </source>
</evidence>
<keyword evidence="3" id="KW-0547">Nucleotide-binding</keyword>
<reference evidence="13 14" key="1">
    <citation type="submission" date="2023-02" db="EMBL/GenBank/DDBJ databases">
        <title>Genome sequence of Mucilaginibacter jinjuensis strain KACC 16571.</title>
        <authorList>
            <person name="Kim S."/>
            <person name="Heo J."/>
            <person name="Kwon S.-W."/>
        </authorList>
    </citation>
    <scope>NUCLEOTIDE SEQUENCE [LARGE SCALE GENOMIC DNA]</scope>
    <source>
        <strain evidence="13 14">KACC 16571</strain>
    </source>
</reference>
<proteinExistence type="predicted"/>
<feature type="transmembrane region" description="Helical" evidence="9">
    <location>
        <begin position="209"/>
        <end position="229"/>
    </location>
</feature>
<feature type="domain" description="Peptidase C39" evidence="12">
    <location>
        <begin position="8"/>
        <end position="129"/>
    </location>
</feature>
<dbReference type="Proteomes" id="UP001216139">
    <property type="component" value="Chromosome"/>
</dbReference>
<keyword evidence="8" id="KW-0080">Bacteriocin transport</keyword>
<dbReference type="Gene3D" id="3.90.70.10">
    <property type="entry name" value="Cysteine proteinases"/>
    <property type="match status" value="1"/>
</dbReference>
<dbReference type="SUPFAM" id="SSF90123">
    <property type="entry name" value="ABC transporter transmembrane region"/>
    <property type="match status" value="1"/>
</dbReference>
<keyword evidence="14" id="KW-1185">Reference proteome</keyword>
<dbReference type="Pfam" id="PF00664">
    <property type="entry name" value="ABC_membrane"/>
    <property type="match status" value="1"/>
</dbReference>
<dbReference type="EMBL" id="CP117167">
    <property type="protein sequence ID" value="WCT14354.1"/>
    <property type="molecule type" value="Genomic_DNA"/>
</dbReference>
<protein>
    <submittedName>
        <fullName evidence="13">Peptidase domain-containing ABC transporter</fullName>
    </submittedName>
</protein>
<dbReference type="InterPro" id="IPR017871">
    <property type="entry name" value="ABC_transporter-like_CS"/>
</dbReference>
<name>A0ABY7TCV7_9SPHI</name>
<evidence type="ECO:0000313" key="13">
    <source>
        <dbReference type="EMBL" id="WCT14354.1"/>
    </source>
</evidence>
<keyword evidence="7 9" id="KW-0472">Membrane</keyword>
<dbReference type="InterPro" id="IPR036640">
    <property type="entry name" value="ABC1_TM_sf"/>
</dbReference>
<evidence type="ECO:0000256" key="9">
    <source>
        <dbReference type="SAM" id="Phobius"/>
    </source>
</evidence>
<evidence type="ECO:0000256" key="8">
    <source>
        <dbReference type="ARBA" id="ARBA00043264"/>
    </source>
</evidence>
<feature type="transmembrane region" description="Helical" evidence="9">
    <location>
        <begin position="311"/>
        <end position="330"/>
    </location>
</feature>
<dbReference type="InterPro" id="IPR011527">
    <property type="entry name" value="ABC1_TM_dom"/>
</dbReference>
<dbReference type="PANTHER" id="PTHR24221">
    <property type="entry name" value="ATP-BINDING CASSETTE SUB-FAMILY B"/>
    <property type="match status" value="1"/>
</dbReference>
<dbReference type="Pfam" id="PF00005">
    <property type="entry name" value="ABC_tran"/>
    <property type="match status" value="1"/>
</dbReference>
<dbReference type="InterPro" id="IPR027417">
    <property type="entry name" value="P-loop_NTPase"/>
</dbReference>
<evidence type="ECO:0000259" key="10">
    <source>
        <dbReference type="PROSITE" id="PS50893"/>
    </source>
</evidence>
<dbReference type="RefSeq" id="WP_273632818.1">
    <property type="nucleotide sequence ID" value="NZ_CP117167.1"/>
</dbReference>
<dbReference type="InterPro" id="IPR003593">
    <property type="entry name" value="AAA+_ATPase"/>
</dbReference>
<evidence type="ECO:0000259" key="11">
    <source>
        <dbReference type="PROSITE" id="PS50929"/>
    </source>
</evidence>
<dbReference type="Gene3D" id="1.20.1560.10">
    <property type="entry name" value="ABC transporter type 1, transmembrane domain"/>
    <property type="match status" value="1"/>
</dbReference>
<dbReference type="SMART" id="SM00382">
    <property type="entry name" value="AAA"/>
    <property type="match status" value="1"/>
</dbReference>
<dbReference type="InterPro" id="IPR039421">
    <property type="entry name" value="Type_1_exporter"/>
</dbReference>
<keyword evidence="4" id="KW-0067">ATP-binding</keyword>
<keyword evidence="2 9" id="KW-0812">Transmembrane</keyword>
<dbReference type="Gene3D" id="3.40.50.300">
    <property type="entry name" value="P-loop containing nucleotide triphosphate hydrolases"/>
    <property type="match status" value="1"/>
</dbReference>
<evidence type="ECO:0000256" key="3">
    <source>
        <dbReference type="ARBA" id="ARBA00022741"/>
    </source>
</evidence>
<dbReference type="SUPFAM" id="SSF52540">
    <property type="entry name" value="P-loop containing nucleoside triphosphate hydrolases"/>
    <property type="match status" value="1"/>
</dbReference>
<accession>A0ABY7TCV7</accession>
<evidence type="ECO:0000256" key="2">
    <source>
        <dbReference type="ARBA" id="ARBA00022692"/>
    </source>
</evidence>
<sequence>MRFPNFSQLNFTDCGPTCLKIILKYYGKNCSLEYLKNICPVTRSGISLGDILNAARILGFSATPVKVTTDSLKKNLHLPCILHWRSDHFVVLYKISKSDYYYISDPGFGRLKLSTAEFESLWKDKNKMGVALNLIPSESLLETNFPYSTPGNELKKTIEFVKINFKGHYGKLSLLSALLLFGAFLLYLLPLTMQRLIDHGVNQKSLSVVYQVFFIQIAIILGQTAGEWFKGVIRVKFSMHVSVNIIKNLLNKLVKLPLTYFDTKLNTDILQRIEDQQKIESFLTQKITQAIFSLVLIVIFSVLLASYNIRIFYLFFGLSCFSFIWISLFLNKRKNIDYYTFKLAADNRNSLTEIIQGMKEIKINNAQSRKISLWTDIQREYFKLKIRSLNLNLYQTIGVGTITQVKNILITCSCAIWVINGKFTLGELLSVSYISGMMSAPMESLVDFIQTGQEAKLSFDRIDEVHQKSDENAYSDSGAPISPAKGIYFNDVSFKYEGSFNPYVLSNLSLSIPIGKTTAIVGSSGSGKTTLLKLLLKFYDPQIGDIYIDDLNMKDINSDSWRECCGTVMQDGYIFSGTIADNIALAEVEPDLNHLDFSLKTACLDQFVSQLPLGLNTKIGSGGSDLSGGQKQRILIARAVYKNPQFLFFDEATSSLDAKNERDIMENLNTFLAGKTVVVVAHRLSTVKNADQIIVLDAGKIVEVGSHETLAKNQKYYYSLIKNQLELGS</sequence>
<evidence type="ECO:0000259" key="12">
    <source>
        <dbReference type="PROSITE" id="PS50990"/>
    </source>
</evidence>
<keyword evidence="6 9" id="KW-1133">Transmembrane helix</keyword>
<dbReference type="PROSITE" id="PS50929">
    <property type="entry name" value="ABC_TM1F"/>
    <property type="match status" value="1"/>
</dbReference>
<organism evidence="13 14">
    <name type="scientific">Mucilaginibacter jinjuensis</name>
    <dbReference type="NCBI Taxonomy" id="1176721"/>
    <lineage>
        <taxon>Bacteria</taxon>
        <taxon>Pseudomonadati</taxon>
        <taxon>Bacteroidota</taxon>
        <taxon>Sphingobacteriia</taxon>
        <taxon>Sphingobacteriales</taxon>
        <taxon>Sphingobacteriaceae</taxon>
        <taxon>Mucilaginibacter</taxon>
    </lineage>
</organism>
<evidence type="ECO:0000256" key="6">
    <source>
        <dbReference type="ARBA" id="ARBA00022989"/>
    </source>
</evidence>
<dbReference type="PROSITE" id="PS50893">
    <property type="entry name" value="ABC_TRANSPORTER_2"/>
    <property type="match status" value="1"/>
</dbReference>
<dbReference type="InterPro" id="IPR003439">
    <property type="entry name" value="ABC_transporter-like_ATP-bd"/>
</dbReference>
<dbReference type="CDD" id="cd18571">
    <property type="entry name" value="ABC_6TM_peptidase_like"/>
    <property type="match status" value="1"/>
</dbReference>
<dbReference type="InterPro" id="IPR005074">
    <property type="entry name" value="Peptidase_C39"/>
</dbReference>
<dbReference type="PANTHER" id="PTHR24221:SF654">
    <property type="entry name" value="ATP-BINDING CASSETTE SUB-FAMILY B MEMBER 6"/>
    <property type="match status" value="1"/>
</dbReference>
<evidence type="ECO:0000256" key="4">
    <source>
        <dbReference type="ARBA" id="ARBA00022840"/>
    </source>
</evidence>
<comment type="subcellular location">
    <subcellularLocation>
        <location evidence="1">Cell membrane</location>
        <topology evidence="1">Multi-pass membrane protein</topology>
    </subcellularLocation>
</comment>
<feature type="transmembrane region" description="Helical" evidence="9">
    <location>
        <begin position="287"/>
        <end position="305"/>
    </location>
</feature>
<dbReference type="Pfam" id="PF03412">
    <property type="entry name" value="Peptidase_C39"/>
    <property type="match status" value="1"/>
</dbReference>
<keyword evidence="5" id="KW-0813">Transport</keyword>
<evidence type="ECO:0000313" key="14">
    <source>
        <dbReference type="Proteomes" id="UP001216139"/>
    </source>
</evidence>
<feature type="domain" description="ABC transporter" evidence="10">
    <location>
        <begin position="487"/>
        <end position="723"/>
    </location>
</feature>
<dbReference type="PROSITE" id="PS00211">
    <property type="entry name" value="ABC_TRANSPORTER_1"/>
    <property type="match status" value="1"/>
</dbReference>
<keyword evidence="5" id="KW-0653">Protein transport</keyword>
<evidence type="ECO:0000256" key="5">
    <source>
        <dbReference type="ARBA" id="ARBA00022927"/>
    </source>
</evidence>